<dbReference type="Gene3D" id="3.20.20.120">
    <property type="entry name" value="Enolase-like C-terminal domain"/>
    <property type="match status" value="1"/>
</dbReference>
<dbReference type="SUPFAM" id="SSF51604">
    <property type="entry name" value="Enolase C-terminal domain-like"/>
    <property type="match status" value="1"/>
</dbReference>
<reference evidence="12 13" key="1">
    <citation type="submission" date="2017-09" db="EMBL/GenBank/DDBJ databases">
        <authorList>
            <person name="Lee N."/>
            <person name="Cho B.-K."/>
        </authorList>
    </citation>
    <scope>NUCLEOTIDE SEQUENCE [LARGE SCALE GENOMIC DNA]</scope>
    <source>
        <strain evidence="12 13">ATCC 27465</strain>
    </source>
</reference>
<dbReference type="InterPro" id="IPR034598">
    <property type="entry name" value="GlucD-like"/>
</dbReference>
<feature type="binding site" evidence="10">
    <location>
        <position position="408"/>
    </location>
    <ligand>
        <name>substrate</name>
    </ligand>
</feature>
<dbReference type="SFLD" id="SFLDG00055">
    <property type="entry name" value="glucarate_dehydratase"/>
    <property type="match status" value="1"/>
</dbReference>
<feature type="binding site" evidence="10">
    <location>
        <position position="150"/>
    </location>
    <ligand>
        <name>substrate</name>
    </ligand>
</feature>
<keyword evidence="7" id="KW-0460">Magnesium</keyword>
<sequence length="429" mass="46237">MLTVTDVRLTPVLVADPPLLNTQGLHQPYTPRLIIEVETEDGTVGVGETYGDGKYLELAGPLAARLRGRGVGDLNGLFTLADGVEVDGRRVDAALDVGGLRGAQTADKLRLSVVSGFEVACLDALGKALGLPVHALLGGKVRDAVEYSGYLFYKYAGHPDGVAAEEDGWGAALDPRGVVAQARALARRYGFRSFKLKGGVFPPEEEIAAVRALAAAFPGAPLRLDPNGAWSVETSVKVAEELADVLEYLEDPALGTPAMAEVAARTPVPLATNMCVTTFEEIPEAFGKEAVRVVLSDHHYWGGLRRTRELAAVCRTFGVDVSMHSNTHLGISLAAMTHVAATVPGLRHACDTHYPWQTEDVLTERLRFAHGCVTVSDAPGLGVELDRDRLDALHRRWLDEDFAALRERDDAAAMRRAEPEWVTPAVPRW</sequence>
<evidence type="ECO:0000256" key="2">
    <source>
        <dbReference type="ARBA" id="ARBA00001946"/>
    </source>
</evidence>
<feature type="binding site" evidence="10">
    <location>
        <position position="26"/>
    </location>
    <ligand>
        <name>substrate</name>
    </ligand>
</feature>
<keyword evidence="6" id="KW-0479">Metal-binding</keyword>
<evidence type="ECO:0000259" key="11">
    <source>
        <dbReference type="SMART" id="SM00922"/>
    </source>
</evidence>
<gene>
    <name evidence="12" type="ORF">CP982_15370</name>
</gene>
<dbReference type="SUPFAM" id="SSF54826">
    <property type="entry name" value="Enolase N-terminal domain-like"/>
    <property type="match status" value="1"/>
</dbReference>
<dbReference type="SMART" id="SM00922">
    <property type="entry name" value="MR_MLE"/>
    <property type="match status" value="1"/>
</dbReference>
<feature type="binding site" evidence="10">
    <location>
        <begin position="225"/>
        <end position="227"/>
    </location>
    <ligand>
        <name>substrate</name>
    </ligand>
</feature>
<dbReference type="Pfam" id="PF13378">
    <property type="entry name" value="MR_MLE_C"/>
    <property type="match status" value="1"/>
</dbReference>
<evidence type="ECO:0000256" key="6">
    <source>
        <dbReference type="ARBA" id="ARBA00022723"/>
    </source>
</evidence>
<comment type="cofactor">
    <cofactor evidence="2">
        <name>Mg(2+)</name>
        <dbReference type="ChEBI" id="CHEBI:18420"/>
    </cofactor>
</comment>
<evidence type="ECO:0000256" key="4">
    <source>
        <dbReference type="ARBA" id="ARBA00009938"/>
    </source>
</evidence>
<dbReference type="InterPro" id="IPR029017">
    <property type="entry name" value="Enolase-like_N"/>
</dbReference>
<comment type="similarity">
    <text evidence="4">Belongs to the mandelate racemase/muconate lactonizing enzyme family. GlucD subfamily.</text>
</comment>
<dbReference type="InterPro" id="IPR029065">
    <property type="entry name" value="Enolase_C-like"/>
</dbReference>
<proteinExistence type="inferred from homology"/>
<evidence type="ECO:0000256" key="8">
    <source>
        <dbReference type="ARBA" id="ARBA00023239"/>
    </source>
</evidence>
<dbReference type="SFLD" id="SFLDS00001">
    <property type="entry name" value="Enolase"/>
    <property type="match status" value="1"/>
</dbReference>
<dbReference type="EMBL" id="CP023690">
    <property type="protein sequence ID" value="QEV59949.1"/>
    <property type="molecule type" value="Genomic_DNA"/>
</dbReference>
<dbReference type="PANTHER" id="PTHR48080">
    <property type="entry name" value="D-GALACTONATE DEHYDRATASE-RELATED"/>
    <property type="match status" value="1"/>
</dbReference>
<organism evidence="12 13">
    <name type="scientific">Streptomyces spectabilis</name>
    <dbReference type="NCBI Taxonomy" id="68270"/>
    <lineage>
        <taxon>Bacteria</taxon>
        <taxon>Bacillati</taxon>
        <taxon>Actinomycetota</taxon>
        <taxon>Actinomycetes</taxon>
        <taxon>Kitasatosporales</taxon>
        <taxon>Streptomycetaceae</taxon>
        <taxon>Streptomyces</taxon>
    </lineage>
</organism>
<evidence type="ECO:0000256" key="10">
    <source>
        <dbReference type="PIRSR" id="PIRSR634598-2"/>
    </source>
</evidence>
<feature type="active site" description="Proton acceptor" evidence="9">
    <location>
        <position position="197"/>
    </location>
</feature>
<dbReference type="AlphaFoldDB" id="A0A5P2X9I7"/>
<dbReference type="GO" id="GO:0046872">
    <property type="term" value="F:metal ion binding"/>
    <property type="evidence" value="ECO:0007669"/>
    <property type="project" value="UniProtKB-KW"/>
</dbReference>
<dbReference type="OrthoDB" id="193563at2"/>
<evidence type="ECO:0000256" key="5">
    <source>
        <dbReference type="ARBA" id="ARBA00011973"/>
    </source>
</evidence>
<dbReference type="RefSeq" id="WP_150515500.1">
    <property type="nucleotide sequence ID" value="NZ_BMSQ01000023.1"/>
</dbReference>
<name>A0A5P2X9I7_STRST</name>
<feature type="domain" description="Mandelate racemase/muconate lactonizing enzyme C-terminal" evidence="11">
    <location>
        <begin position="175"/>
        <end position="269"/>
    </location>
</feature>
<dbReference type="InterPro" id="IPR034593">
    <property type="entry name" value="DgoD-like"/>
</dbReference>
<accession>A0A5P2X9I7</accession>
<protein>
    <recommendedName>
        <fullName evidence="5">glucarate dehydratase</fullName>
        <ecNumber evidence="5">4.2.1.40</ecNumber>
    </recommendedName>
</protein>
<keyword evidence="8" id="KW-0456">Lyase</keyword>
<dbReference type="GO" id="GO:0008872">
    <property type="term" value="F:glucarate dehydratase activity"/>
    <property type="evidence" value="ECO:0007669"/>
    <property type="project" value="UniProtKB-EC"/>
</dbReference>
<evidence type="ECO:0000256" key="9">
    <source>
        <dbReference type="PIRSR" id="PIRSR634598-1"/>
    </source>
</evidence>
<dbReference type="InterPro" id="IPR013342">
    <property type="entry name" value="Mandelate_racemase_C"/>
</dbReference>
<comment type="pathway">
    <text evidence="3">Carbohydrate acid metabolism; D-glucarate degradation; 2,5-dioxopentanoate from D-glucarate: step 1/2.</text>
</comment>
<dbReference type="KEGG" id="sspb:CP982_15370"/>
<dbReference type="Proteomes" id="UP000326505">
    <property type="component" value="Chromosome"/>
</dbReference>
<feature type="binding site" evidence="10">
    <location>
        <position position="195"/>
    </location>
    <ligand>
        <name>substrate</name>
    </ligand>
</feature>
<dbReference type="InterPro" id="IPR036849">
    <property type="entry name" value="Enolase-like_C_sf"/>
</dbReference>
<dbReference type="EC" id="4.2.1.40" evidence="5"/>
<evidence type="ECO:0000256" key="1">
    <source>
        <dbReference type="ARBA" id="ARBA00001426"/>
    </source>
</evidence>
<evidence type="ECO:0000256" key="7">
    <source>
        <dbReference type="ARBA" id="ARBA00022842"/>
    </source>
</evidence>
<feature type="binding site" evidence="10">
    <location>
        <position position="105"/>
    </location>
    <ligand>
        <name>substrate</name>
    </ligand>
</feature>
<dbReference type="CDD" id="cd03323">
    <property type="entry name" value="D-glucarate_dehydratase"/>
    <property type="match status" value="1"/>
</dbReference>
<evidence type="ECO:0000313" key="12">
    <source>
        <dbReference type="EMBL" id="QEV59949.1"/>
    </source>
</evidence>
<comment type="catalytic activity">
    <reaction evidence="1">
        <text>D-glucarate = 5-dehydro-4-deoxy-D-glucarate + H2O</text>
        <dbReference type="Rhea" id="RHEA:14573"/>
        <dbReference type="ChEBI" id="CHEBI:15377"/>
        <dbReference type="ChEBI" id="CHEBI:30612"/>
        <dbReference type="ChEBI" id="CHEBI:42819"/>
        <dbReference type="EC" id="4.2.1.40"/>
    </reaction>
</comment>
<feature type="binding site" evidence="10">
    <location>
        <begin position="324"/>
        <end position="326"/>
    </location>
    <ligand>
        <name>substrate</name>
    </ligand>
</feature>
<feature type="binding site" evidence="10">
    <location>
        <position position="353"/>
    </location>
    <ligand>
        <name>substrate</name>
    </ligand>
</feature>
<dbReference type="Gene3D" id="3.30.390.10">
    <property type="entry name" value="Enolase-like, N-terminal domain"/>
    <property type="match status" value="1"/>
</dbReference>
<feature type="binding site" evidence="10">
    <location>
        <position position="273"/>
    </location>
    <ligand>
        <name>substrate</name>
    </ligand>
</feature>
<feature type="active site" description="Proton acceptor" evidence="9">
    <location>
        <position position="324"/>
    </location>
</feature>
<evidence type="ECO:0000313" key="13">
    <source>
        <dbReference type="Proteomes" id="UP000326505"/>
    </source>
</evidence>
<evidence type="ECO:0000256" key="3">
    <source>
        <dbReference type="ARBA" id="ARBA00005183"/>
    </source>
</evidence>
<dbReference type="PANTHER" id="PTHR48080:SF4">
    <property type="entry name" value="GLUCARATE DEHYDRATASE"/>
    <property type="match status" value="1"/>
</dbReference>